<organism evidence="1 2">
    <name type="scientific">Populus trichocarpa</name>
    <name type="common">Western balsam poplar</name>
    <name type="synonym">Populus balsamifera subsp. trichocarpa</name>
    <dbReference type="NCBI Taxonomy" id="3694"/>
    <lineage>
        <taxon>Eukaryota</taxon>
        <taxon>Viridiplantae</taxon>
        <taxon>Streptophyta</taxon>
        <taxon>Embryophyta</taxon>
        <taxon>Tracheophyta</taxon>
        <taxon>Spermatophyta</taxon>
        <taxon>Magnoliopsida</taxon>
        <taxon>eudicotyledons</taxon>
        <taxon>Gunneridae</taxon>
        <taxon>Pentapetalae</taxon>
        <taxon>rosids</taxon>
        <taxon>fabids</taxon>
        <taxon>Malpighiales</taxon>
        <taxon>Salicaceae</taxon>
        <taxon>Saliceae</taxon>
        <taxon>Populus</taxon>
    </lineage>
</organism>
<evidence type="ECO:0000313" key="1">
    <source>
        <dbReference type="EMBL" id="PNT17840.1"/>
    </source>
</evidence>
<proteinExistence type="predicted"/>
<protein>
    <submittedName>
        <fullName evidence="1">Uncharacterized protein</fullName>
    </submittedName>
</protein>
<dbReference type="EMBL" id="CM009299">
    <property type="protein sequence ID" value="PNT17840.1"/>
    <property type="molecule type" value="Genomic_DNA"/>
</dbReference>
<dbReference type="InParanoid" id="A0A2K1YXT5"/>
<dbReference type="Proteomes" id="UP000006729">
    <property type="component" value="Chromosome 10"/>
</dbReference>
<keyword evidence="2" id="KW-1185">Reference proteome</keyword>
<gene>
    <name evidence="1" type="ORF">POPTR_010G211200</name>
</gene>
<reference evidence="1 2" key="1">
    <citation type="journal article" date="2006" name="Science">
        <title>The genome of black cottonwood, Populus trichocarpa (Torr. &amp; Gray).</title>
        <authorList>
            <person name="Tuskan G.A."/>
            <person name="Difazio S."/>
            <person name="Jansson S."/>
            <person name="Bohlmann J."/>
            <person name="Grigoriev I."/>
            <person name="Hellsten U."/>
            <person name="Putnam N."/>
            <person name="Ralph S."/>
            <person name="Rombauts S."/>
            <person name="Salamov A."/>
            <person name="Schein J."/>
            <person name="Sterck L."/>
            <person name="Aerts A."/>
            <person name="Bhalerao R.R."/>
            <person name="Bhalerao R.P."/>
            <person name="Blaudez D."/>
            <person name="Boerjan W."/>
            <person name="Brun A."/>
            <person name="Brunner A."/>
            <person name="Busov V."/>
            <person name="Campbell M."/>
            <person name="Carlson J."/>
            <person name="Chalot M."/>
            <person name="Chapman J."/>
            <person name="Chen G.L."/>
            <person name="Cooper D."/>
            <person name="Coutinho P.M."/>
            <person name="Couturier J."/>
            <person name="Covert S."/>
            <person name="Cronk Q."/>
            <person name="Cunningham R."/>
            <person name="Davis J."/>
            <person name="Degroeve S."/>
            <person name="Dejardin A."/>
            <person name="Depamphilis C."/>
            <person name="Detter J."/>
            <person name="Dirks B."/>
            <person name="Dubchak I."/>
            <person name="Duplessis S."/>
            <person name="Ehlting J."/>
            <person name="Ellis B."/>
            <person name="Gendler K."/>
            <person name="Goodstein D."/>
            <person name="Gribskov M."/>
            <person name="Grimwood J."/>
            <person name="Groover A."/>
            <person name="Gunter L."/>
            <person name="Hamberger B."/>
            <person name="Heinze B."/>
            <person name="Helariutta Y."/>
            <person name="Henrissat B."/>
            <person name="Holligan D."/>
            <person name="Holt R."/>
            <person name="Huang W."/>
            <person name="Islam-Faridi N."/>
            <person name="Jones S."/>
            <person name="Jones-Rhoades M."/>
            <person name="Jorgensen R."/>
            <person name="Joshi C."/>
            <person name="Kangasjarvi J."/>
            <person name="Karlsson J."/>
            <person name="Kelleher C."/>
            <person name="Kirkpatrick R."/>
            <person name="Kirst M."/>
            <person name="Kohler A."/>
            <person name="Kalluri U."/>
            <person name="Larimer F."/>
            <person name="Leebens-Mack J."/>
            <person name="Leple J.C."/>
            <person name="Locascio P."/>
            <person name="Lou Y."/>
            <person name="Lucas S."/>
            <person name="Martin F."/>
            <person name="Montanini B."/>
            <person name="Napoli C."/>
            <person name="Nelson D.R."/>
            <person name="Nelson C."/>
            <person name="Nieminen K."/>
            <person name="Nilsson O."/>
            <person name="Pereda V."/>
            <person name="Peter G."/>
            <person name="Philippe R."/>
            <person name="Pilate G."/>
            <person name="Poliakov A."/>
            <person name="Razumovskaya J."/>
            <person name="Richardson P."/>
            <person name="Rinaldi C."/>
            <person name="Ritland K."/>
            <person name="Rouze P."/>
            <person name="Ryaboy D."/>
            <person name="Schmutz J."/>
            <person name="Schrader J."/>
            <person name="Segerman B."/>
            <person name="Shin H."/>
            <person name="Siddiqui A."/>
            <person name="Sterky F."/>
            <person name="Terry A."/>
            <person name="Tsai C.J."/>
            <person name="Uberbacher E."/>
            <person name="Unneberg P."/>
            <person name="Vahala J."/>
            <person name="Wall K."/>
            <person name="Wessler S."/>
            <person name="Yang G."/>
            <person name="Yin T."/>
            <person name="Douglas C."/>
            <person name="Marra M."/>
            <person name="Sandberg G."/>
            <person name="Van de Peer Y."/>
            <person name="Rokhsar D."/>
        </authorList>
    </citation>
    <scope>NUCLEOTIDE SEQUENCE [LARGE SCALE GENOMIC DNA]</scope>
    <source>
        <strain evidence="2">cv. Nisqually</strain>
    </source>
</reference>
<accession>A0A2K1YXT5</accession>
<evidence type="ECO:0000313" key="2">
    <source>
        <dbReference type="Proteomes" id="UP000006729"/>
    </source>
</evidence>
<dbReference type="AlphaFoldDB" id="A0A2K1YXT5"/>
<sequence>MSRQKSVRLLKNFVFRGKNLETRFGFGNPNQSPIANAHSRMSCVFIPLSLLIRNSFLSSLRFSSLASPFFYWIYPEFLLTISRSKLSLSLSSIADLVLESCLIEITALHCDQKLEFFGFIDYAFIQLRMSRTIISY</sequence>
<name>A0A2K1YXT5_POPTR</name>